<accession>M2Y466</accession>
<dbReference type="AlphaFoldDB" id="M2Y466"/>
<dbReference type="EMBL" id="AONQ01000097">
    <property type="protein sequence ID" value="EME67881.1"/>
    <property type="molecule type" value="Genomic_DNA"/>
</dbReference>
<evidence type="ECO:0000313" key="1">
    <source>
        <dbReference type="EMBL" id="EME67881.1"/>
    </source>
</evidence>
<evidence type="ECO:0000313" key="2">
    <source>
        <dbReference type="Proteomes" id="UP000011744"/>
    </source>
</evidence>
<keyword evidence="2" id="KW-1185">Reference proteome</keyword>
<dbReference type="RefSeq" id="WP_008621718.1">
    <property type="nucleotide sequence ID" value="NZ_AONQ01000097.1"/>
</dbReference>
<sequence length="244" mass="27224">MSDFHRILHRPILAATTAINLGIRTHAALSRVVIEAFKVLPSIRQDQDEFINFARSQYGLTVKGRTVDPITLLLIKLLFHNSAENADMRRKLGQITTALNFLDQNRGSIPAEHAGRFLHDCGGISGCVKAWRKANSPDNPHREEQKVRAIQSYVAALPQIGTTTHYADHQCTTINDVKDSQTLEALAQSPGRVLIVGDIDEQFNLTNLRVVERDQDEIDRLLTRKAAQVTKTGSNDNQPMKEAI</sequence>
<reference evidence="1 2" key="1">
    <citation type="journal article" date="2014" name="Genome Announc.">
        <title>Draft Genome Sequence of Magnetospirillum sp. Strain SO-1, a Freshwater Magnetotactic Bacterium Isolated from the Ol'khovka River, Russia.</title>
        <authorList>
            <person name="Grouzdev D.S."/>
            <person name="Dziuba M.V."/>
            <person name="Sukhacheva M.S."/>
            <person name="Mardanov A.V."/>
            <person name="Beletskiy A.V."/>
            <person name="Kuznetsov B.B."/>
            <person name="Skryabin K.G."/>
        </authorList>
    </citation>
    <scope>NUCLEOTIDE SEQUENCE [LARGE SCALE GENOMIC DNA]</scope>
    <source>
        <strain evidence="1 2">SO-1</strain>
    </source>
</reference>
<comment type="caution">
    <text evidence="1">The sequence shown here is derived from an EMBL/GenBank/DDBJ whole genome shotgun (WGS) entry which is preliminary data.</text>
</comment>
<name>M2Y466_9PROT</name>
<gene>
    <name evidence="1" type="ORF">H261_21216</name>
</gene>
<organism evidence="1 2">
    <name type="scientific">Paramagnetospirillum caucaseum</name>
    <dbReference type="NCBI Taxonomy" id="1244869"/>
    <lineage>
        <taxon>Bacteria</taxon>
        <taxon>Pseudomonadati</taxon>
        <taxon>Pseudomonadota</taxon>
        <taxon>Alphaproteobacteria</taxon>
        <taxon>Rhodospirillales</taxon>
        <taxon>Magnetospirillaceae</taxon>
        <taxon>Paramagnetospirillum</taxon>
    </lineage>
</organism>
<dbReference type="STRING" id="1244869.H261_21216"/>
<dbReference type="Proteomes" id="UP000011744">
    <property type="component" value="Unassembled WGS sequence"/>
</dbReference>
<dbReference type="PATRIC" id="fig|1244869.3.peg.4193"/>
<proteinExistence type="predicted"/>
<dbReference type="OrthoDB" id="7335355at2"/>
<protein>
    <submittedName>
        <fullName evidence="1">Uncharacterized protein</fullName>
    </submittedName>
</protein>